<reference evidence="4" key="1">
    <citation type="submission" date="2011-02" db="EMBL/GenBank/DDBJ databases">
        <title>The Genome Sequence of Capsaspora owczarzaki ATCC 30864.</title>
        <authorList>
            <person name="Russ C."/>
            <person name="Cuomo C."/>
            <person name="Burger G."/>
            <person name="Gray M.W."/>
            <person name="Holland P.W.H."/>
            <person name="King N."/>
            <person name="Lang F.B.F."/>
            <person name="Roger A.J."/>
            <person name="Ruiz-Trillo I."/>
            <person name="Young S.K."/>
            <person name="Zeng Q."/>
            <person name="Gargeya S."/>
            <person name="Alvarado L."/>
            <person name="Berlin A."/>
            <person name="Chapman S.B."/>
            <person name="Chen Z."/>
            <person name="Freedman E."/>
            <person name="Gellesch M."/>
            <person name="Goldberg J."/>
            <person name="Griggs A."/>
            <person name="Gujja S."/>
            <person name="Heilman E."/>
            <person name="Heiman D."/>
            <person name="Howarth C."/>
            <person name="Mehta T."/>
            <person name="Neiman D."/>
            <person name="Pearson M."/>
            <person name="Roberts A."/>
            <person name="Saif S."/>
            <person name="Shea T."/>
            <person name="Shenoy N."/>
            <person name="Sisk P."/>
            <person name="Stolte C."/>
            <person name="Sykes S."/>
            <person name="White J."/>
            <person name="Yandava C."/>
            <person name="Haas B."/>
            <person name="Nusbaum C."/>
            <person name="Birren B."/>
        </authorList>
    </citation>
    <scope>NUCLEOTIDE SEQUENCE</scope>
    <source>
        <strain evidence="4">ATCC 30864</strain>
    </source>
</reference>
<evidence type="ECO:0000313" key="4">
    <source>
        <dbReference type="Proteomes" id="UP000008743"/>
    </source>
</evidence>
<feature type="domain" description="Lon N-terminal" evidence="2">
    <location>
        <begin position="294"/>
        <end position="461"/>
    </location>
</feature>
<dbReference type="AlphaFoldDB" id="A0A0D2WIC9"/>
<evidence type="ECO:0000259" key="2">
    <source>
        <dbReference type="Pfam" id="PF02190"/>
    </source>
</evidence>
<dbReference type="Proteomes" id="UP000008743">
    <property type="component" value="Unassembled WGS sequence"/>
</dbReference>
<dbReference type="SUPFAM" id="SSF88697">
    <property type="entry name" value="PUA domain-like"/>
    <property type="match status" value="1"/>
</dbReference>
<name>A0A0D2WIC9_CAPO3</name>
<dbReference type="InterPro" id="IPR003111">
    <property type="entry name" value="Lon_prtase_N"/>
</dbReference>
<dbReference type="InterPro" id="IPR015947">
    <property type="entry name" value="PUA-like_sf"/>
</dbReference>
<evidence type="ECO:0000313" key="3">
    <source>
        <dbReference type="EMBL" id="KJE89575.1"/>
    </source>
</evidence>
<dbReference type="RefSeq" id="XP_004365889.2">
    <property type="nucleotide sequence ID" value="XM_004365832.2"/>
</dbReference>
<gene>
    <name evidence="3" type="ORF">CAOG_001018</name>
</gene>
<accession>A0A0D2WIC9</accession>
<dbReference type="Pfam" id="PF02190">
    <property type="entry name" value="LON_substr_bdg"/>
    <property type="match status" value="1"/>
</dbReference>
<sequence>MFALSLPSATCRRAVARMPLRTLHNYPGRARASSLSPAMTSTMRSAATAAYADPSETTPKLILPATSSSSSSAGADAPLHSLDFVHLPGVVFPGQAVAVVVSAPAVARWLLRSAAASSAPSSRFSHLTSTGNHGAQPQLLRHPSSSDTATTATAAASRFEFGYAAGLPKPTVGDLPTLGSAAVTASLAAAAAATDVATAIRDIQATDIDVADAPADVADADAAVEGELTPVWLSAFQPAPSTQQQQQPASSSSAQPNGASLGICVASVLPNDPTLARQTVKVLLDNLGRVQAPDVGCQMQLESVEPLQDGSVRVHARATHRIDIDSRRMTDAGVWRCGVHQMEDAAFESADESAHALAVAQSICARLLSRVQSMPAGNAAVDAYLPAWRQALQFSEMTLTDLQTRGPTPVAASLHATLSTLSFYFAWITSATCELSPYRQQQLLNTRVIRERLLLVSSALAQAL</sequence>
<evidence type="ECO:0000256" key="1">
    <source>
        <dbReference type="SAM" id="MobiDB-lite"/>
    </source>
</evidence>
<dbReference type="InParanoid" id="A0A0D2WIC9"/>
<keyword evidence="4" id="KW-1185">Reference proteome</keyword>
<protein>
    <recommendedName>
        <fullName evidence="2">Lon N-terminal domain-containing protein</fullName>
    </recommendedName>
</protein>
<proteinExistence type="predicted"/>
<dbReference type="EMBL" id="KE346360">
    <property type="protein sequence ID" value="KJE89575.1"/>
    <property type="molecule type" value="Genomic_DNA"/>
</dbReference>
<organism evidence="3 4">
    <name type="scientific">Capsaspora owczarzaki (strain ATCC 30864)</name>
    <dbReference type="NCBI Taxonomy" id="595528"/>
    <lineage>
        <taxon>Eukaryota</taxon>
        <taxon>Filasterea</taxon>
        <taxon>Capsaspora</taxon>
    </lineage>
</organism>
<feature type="region of interest" description="Disordered" evidence="1">
    <location>
        <begin position="121"/>
        <end position="151"/>
    </location>
</feature>